<organism evidence="5 6">
    <name type="scientific">Friedmanniomyces endolithicus</name>
    <dbReference type="NCBI Taxonomy" id="329885"/>
    <lineage>
        <taxon>Eukaryota</taxon>
        <taxon>Fungi</taxon>
        <taxon>Dikarya</taxon>
        <taxon>Ascomycota</taxon>
        <taxon>Pezizomycotina</taxon>
        <taxon>Dothideomycetes</taxon>
        <taxon>Dothideomycetidae</taxon>
        <taxon>Mycosphaerellales</taxon>
        <taxon>Teratosphaeriaceae</taxon>
        <taxon>Friedmanniomyces</taxon>
    </lineage>
</organism>
<proteinExistence type="inferred from homology"/>
<keyword evidence="2" id="KW-0521">NADP</keyword>
<dbReference type="InterPro" id="IPR016040">
    <property type="entry name" value="NAD(P)-bd_dom"/>
</dbReference>
<gene>
    <name evidence="5" type="ORF">B0A54_10131</name>
</gene>
<feature type="domain" description="NAD(P)-binding" evidence="4">
    <location>
        <begin position="22"/>
        <end position="111"/>
    </location>
</feature>
<reference evidence="5 6" key="1">
    <citation type="submission" date="2017-03" db="EMBL/GenBank/DDBJ databases">
        <title>Genomes of endolithic fungi from Antarctica.</title>
        <authorList>
            <person name="Coleine C."/>
            <person name="Masonjones S."/>
            <person name="Stajich J.E."/>
        </authorList>
    </citation>
    <scope>NUCLEOTIDE SEQUENCE [LARGE SCALE GENOMIC DNA]</scope>
    <source>
        <strain evidence="5 6">CCFEE 5311</strain>
    </source>
</reference>
<dbReference type="InterPro" id="IPR036291">
    <property type="entry name" value="NAD(P)-bd_dom_sf"/>
</dbReference>
<accession>A0A4U0UWM2</accession>
<evidence type="ECO:0000313" key="5">
    <source>
        <dbReference type="EMBL" id="TKA39575.1"/>
    </source>
</evidence>
<dbReference type="Pfam" id="PF13460">
    <property type="entry name" value="NAD_binding_10"/>
    <property type="match status" value="1"/>
</dbReference>
<dbReference type="AlphaFoldDB" id="A0A4U0UWM2"/>
<dbReference type="PANTHER" id="PTHR47706:SF9">
    <property type="entry name" value="NMRA-LIKE DOMAIN-CONTAINING PROTEIN-RELATED"/>
    <property type="match status" value="1"/>
</dbReference>
<dbReference type="GO" id="GO:0016491">
    <property type="term" value="F:oxidoreductase activity"/>
    <property type="evidence" value="ECO:0007669"/>
    <property type="project" value="UniProtKB-KW"/>
</dbReference>
<comment type="similarity">
    <text evidence="1">Belongs to the NmrA-type oxidoreductase family. Isoflavone reductase subfamily.</text>
</comment>
<dbReference type="Gene3D" id="3.40.50.720">
    <property type="entry name" value="NAD(P)-binding Rossmann-like Domain"/>
    <property type="match status" value="1"/>
</dbReference>
<name>A0A4U0UWM2_9PEZI</name>
<dbReference type="SUPFAM" id="SSF51735">
    <property type="entry name" value="NAD(P)-binding Rossmann-fold domains"/>
    <property type="match status" value="1"/>
</dbReference>
<evidence type="ECO:0000256" key="1">
    <source>
        <dbReference type="ARBA" id="ARBA00005725"/>
    </source>
</evidence>
<protein>
    <recommendedName>
        <fullName evidence="4">NAD(P)-binding domain-containing protein</fullName>
    </recommendedName>
</protein>
<evidence type="ECO:0000256" key="3">
    <source>
        <dbReference type="ARBA" id="ARBA00023002"/>
    </source>
</evidence>
<dbReference type="EMBL" id="NAJP01000038">
    <property type="protein sequence ID" value="TKA39575.1"/>
    <property type="molecule type" value="Genomic_DNA"/>
</dbReference>
<evidence type="ECO:0000313" key="6">
    <source>
        <dbReference type="Proteomes" id="UP000310066"/>
    </source>
</evidence>
<dbReference type="STRING" id="329885.A0A4U0UWM2"/>
<sequence>MFEQGLISLLRPDELTIPPVELGRAIVEAIEADGKYELMIFARSTSAEKEKAAGGVPIIAVDYSSVDSLVEALEKHKIDTLFSVVDANGGAESEFNLIKAADKSKVTKRFVPNIWGSEYVGWFLDFYVAPRVKTYMFPFSAFIDMAHDVAAIPGTGDVPVVYTCKSCQPRETIPSLLSETDADPATNSPDTFDIAAFAAASLSLPKWEKETYAVGDRLTVNEFLAIAEEVKGTKFAVSHDSMETMSAGKSTQLPAYEPLYSVMPKEVLTGVIAVFGVMFENGQFDFEGKHLINTEFPEIKPRKVREMLVEAWGKK</sequence>
<dbReference type="InterPro" id="IPR051609">
    <property type="entry name" value="NmrA/Isoflavone_reductase-like"/>
</dbReference>
<evidence type="ECO:0000256" key="2">
    <source>
        <dbReference type="ARBA" id="ARBA00022857"/>
    </source>
</evidence>
<comment type="caution">
    <text evidence="5">The sequence shown here is derived from an EMBL/GenBank/DDBJ whole genome shotgun (WGS) entry which is preliminary data.</text>
</comment>
<keyword evidence="3" id="KW-0560">Oxidoreductase</keyword>
<dbReference type="OrthoDB" id="10000533at2759"/>
<evidence type="ECO:0000259" key="4">
    <source>
        <dbReference type="Pfam" id="PF13460"/>
    </source>
</evidence>
<dbReference type="PANTHER" id="PTHR47706">
    <property type="entry name" value="NMRA-LIKE FAMILY PROTEIN"/>
    <property type="match status" value="1"/>
</dbReference>
<dbReference type="Proteomes" id="UP000310066">
    <property type="component" value="Unassembled WGS sequence"/>
</dbReference>